<organism evidence="1 2">
    <name type="scientific">Collinsella aerofaciens</name>
    <dbReference type="NCBI Taxonomy" id="74426"/>
    <lineage>
        <taxon>Bacteria</taxon>
        <taxon>Bacillati</taxon>
        <taxon>Actinomycetota</taxon>
        <taxon>Coriobacteriia</taxon>
        <taxon>Coriobacteriales</taxon>
        <taxon>Coriobacteriaceae</taxon>
        <taxon>Collinsella</taxon>
    </lineage>
</organism>
<proteinExistence type="predicted"/>
<accession>A0A174MSW4</accession>
<evidence type="ECO:0000313" key="1">
    <source>
        <dbReference type="EMBL" id="CUP36835.1"/>
    </source>
</evidence>
<dbReference type="AlphaFoldDB" id="A0A174MSW4"/>
<reference evidence="1 2" key="1">
    <citation type="submission" date="2015-09" db="EMBL/GenBank/DDBJ databases">
        <authorList>
            <consortium name="Pathogen Informatics"/>
        </authorList>
    </citation>
    <scope>NUCLEOTIDE SEQUENCE [LARGE SCALE GENOMIC DNA]</scope>
    <source>
        <strain evidence="1 2">2789STDY5834902</strain>
    </source>
</reference>
<protein>
    <submittedName>
        <fullName evidence="1">Uncharacterized protein</fullName>
    </submittedName>
</protein>
<dbReference type="EMBL" id="CZAQ01000045">
    <property type="protein sequence ID" value="CUP36835.1"/>
    <property type="molecule type" value="Genomic_DNA"/>
</dbReference>
<evidence type="ECO:0000313" key="2">
    <source>
        <dbReference type="Proteomes" id="UP000095454"/>
    </source>
</evidence>
<sequence>MGSAQRRANVFPIESAHLDEVRVECSSEERERRAKAAQAESVVKRMEAENDLRSELGKAALKCVKWQLVACNTLVVAYTARLMWLQREIPTEVIISWMGATTAEIIGILWVIARSLFPFQDEHRSADLEKSGGGRIGHPRR</sequence>
<gene>
    <name evidence="1" type="ORF">ERS852514_01817</name>
</gene>
<dbReference type="RefSeq" id="WP_055252554.1">
    <property type="nucleotide sequence ID" value="NZ_CABIXX010000045.1"/>
</dbReference>
<dbReference type="Proteomes" id="UP000095454">
    <property type="component" value="Unassembled WGS sequence"/>
</dbReference>
<name>A0A174MSW4_9ACTN</name>